<dbReference type="SUPFAM" id="SSF103647">
    <property type="entry name" value="TSP type-3 repeat"/>
    <property type="match status" value="1"/>
</dbReference>
<evidence type="ECO:0000256" key="3">
    <source>
        <dbReference type="ARBA" id="ARBA00022729"/>
    </source>
</evidence>
<organism evidence="7 8">
    <name type="scientific">Candidatus Staskawiczbacteria bacterium RIFCSPHIGHO2_02_FULL_33_16</name>
    <dbReference type="NCBI Taxonomy" id="1802204"/>
    <lineage>
        <taxon>Bacteria</taxon>
        <taxon>Candidatus Staskawicziibacteriota</taxon>
    </lineage>
</organism>
<dbReference type="PANTHER" id="PTHR10199:SF119">
    <property type="entry name" value="RE20510P"/>
    <property type="match status" value="1"/>
</dbReference>
<dbReference type="InterPro" id="IPR013783">
    <property type="entry name" value="Ig-like_fold"/>
</dbReference>
<keyword evidence="4" id="KW-0106">Calcium</keyword>
<keyword evidence="6" id="KW-0812">Transmembrane</keyword>
<evidence type="ECO:0008006" key="9">
    <source>
        <dbReference type="Google" id="ProtNLM"/>
    </source>
</evidence>
<reference evidence="7 8" key="1">
    <citation type="journal article" date="2016" name="Nat. Commun.">
        <title>Thousands of microbial genomes shed light on interconnected biogeochemical processes in an aquifer system.</title>
        <authorList>
            <person name="Anantharaman K."/>
            <person name="Brown C.T."/>
            <person name="Hug L.A."/>
            <person name="Sharon I."/>
            <person name="Castelle C.J."/>
            <person name="Probst A.J."/>
            <person name="Thomas B.C."/>
            <person name="Singh A."/>
            <person name="Wilkins M.J."/>
            <person name="Karaoz U."/>
            <person name="Brodie E.L."/>
            <person name="Williams K.H."/>
            <person name="Hubbard S.S."/>
            <person name="Banfield J.F."/>
        </authorList>
    </citation>
    <scope>NUCLEOTIDE SEQUENCE [LARGE SCALE GENOMIC DNA]</scope>
</reference>
<evidence type="ECO:0000256" key="5">
    <source>
        <dbReference type="SAM" id="MobiDB-lite"/>
    </source>
</evidence>
<comment type="caution">
    <text evidence="7">The sequence shown here is derived from an EMBL/GenBank/DDBJ whole genome shotgun (WGS) entry which is preliminary data.</text>
</comment>
<dbReference type="InterPro" id="IPR059100">
    <property type="entry name" value="TSP3_bac"/>
</dbReference>
<gene>
    <name evidence="7" type="ORF">A3D34_00930</name>
</gene>
<dbReference type="Proteomes" id="UP000179183">
    <property type="component" value="Unassembled WGS sequence"/>
</dbReference>
<keyword evidence="6" id="KW-1133">Transmembrane helix</keyword>
<evidence type="ECO:0000313" key="8">
    <source>
        <dbReference type="Proteomes" id="UP000179183"/>
    </source>
</evidence>
<feature type="transmembrane region" description="Helical" evidence="6">
    <location>
        <begin position="280"/>
        <end position="297"/>
    </location>
</feature>
<dbReference type="Gene3D" id="2.60.40.10">
    <property type="entry name" value="Immunoglobulins"/>
    <property type="match status" value="1"/>
</dbReference>
<evidence type="ECO:0000256" key="2">
    <source>
        <dbReference type="ARBA" id="ARBA00022525"/>
    </source>
</evidence>
<comment type="subcellular location">
    <subcellularLocation>
        <location evidence="1">Secreted</location>
    </subcellularLocation>
</comment>
<proteinExistence type="predicted"/>
<name>A0A1G2HTU5_9BACT</name>
<evidence type="ECO:0000256" key="4">
    <source>
        <dbReference type="ARBA" id="ARBA00022837"/>
    </source>
</evidence>
<dbReference type="GO" id="GO:0005509">
    <property type="term" value="F:calcium ion binding"/>
    <property type="evidence" value="ECO:0007669"/>
    <property type="project" value="InterPro"/>
</dbReference>
<dbReference type="InterPro" id="IPR028974">
    <property type="entry name" value="TSP_type-3_rpt"/>
</dbReference>
<keyword evidence="2" id="KW-0964">Secreted</keyword>
<sequence length="302" mass="34390">MKLNYLSYFWLSTIFIFLFSFNFTAAKTDLSISETDITFSKSDIIDGDVIKIYARIFNTGDTDVSGYVSFLYNGKEIAEPLAISVKPNTYDDVFTDWKAMNGNYNIEAKIIGTSLKDDNVEDNKITKSVFVDFDTDKDGMPDAKDEDIDGDQLLNNEEIAIGTDVKNPDTDQDTISDKIDVFPLDKTEWRDTDHDSLGDNSDPDIDGDQLPNDQEIHTYGTNPLNIDTDGDGLWDGQEIKDDTNPTVKDDTSYKLENTFKKLDKIAYSYIPDDYKEYKQYIYAGLGIILFIIILFLLRKRNK</sequence>
<keyword evidence="6" id="KW-0472">Membrane</keyword>
<dbReference type="PANTHER" id="PTHR10199">
    <property type="entry name" value="THROMBOSPONDIN"/>
    <property type="match status" value="1"/>
</dbReference>
<accession>A0A1G2HTU5</accession>
<feature type="region of interest" description="Disordered" evidence="5">
    <location>
        <begin position="190"/>
        <end position="218"/>
    </location>
</feature>
<dbReference type="Gene3D" id="4.10.1080.10">
    <property type="entry name" value="TSP type-3 repeat"/>
    <property type="match status" value="1"/>
</dbReference>
<evidence type="ECO:0000256" key="6">
    <source>
        <dbReference type="SAM" id="Phobius"/>
    </source>
</evidence>
<evidence type="ECO:0000313" key="7">
    <source>
        <dbReference type="EMBL" id="OGZ65651.1"/>
    </source>
</evidence>
<keyword evidence="3" id="KW-0732">Signal</keyword>
<protein>
    <recommendedName>
        <fullName evidence="9">CARDB domain-containing protein</fullName>
    </recommendedName>
</protein>
<dbReference type="Pfam" id="PF18884">
    <property type="entry name" value="TSP3_bac"/>
    <property type="match status" value="1"/>
</dbReference>
<evidence type="ECO:0000256" key="1">
    <source>
        <dbReference type="ARBA" id="ARBA00004613"/>
    </source>
</evidence>
<dbReference type="EMBL" id="MHOQ01000041">
    <property type="protein sequence ID" value="OGZ65651.1"/>
    <property type="molecule type" value="Genomic_DNA"/>
</dbReference>
<dbReference type="AlphaFoldDB" id="A0A1G2HTU5"/>